<feature type="domain" description="A2MG CUB" evidence="2">
    <location>
        <begin position="129"/>
        <end position="190"/>
    </location>
</feature>
<feature type="domain" description="Bacterial alpha-2-macroglobulin MG10" evidence="1">
    <location>
        <begin position="191"/>
        <end position="245"/>
    </location>
</feature>
<dbReference type="AlphaFoldDB" id="A0A6C8H0C5"/>
<accession>A0A6C8H0C5</accession>
<organism evidence="3 4">
    <name type="scientific">Salmonella enterica subsp. enterica serovar Uganda str. R8-3404</name>
    <dbReference type="NCBI Taxonomy" id="913083"/>
    <lineage>
        <taxon>Bacteria</taxon>
        <taxon>Pseudomonadati</taxon>
        <taxon>Pseudomonadota</taxon>
        <taxon>Gammaproteobacteria</taxon>
        <taxon>Enterobacterales</taxon>
        <taxon>Enterobacteriaceae</taxon>
        <taxon>Salmonella</taxon>
    </lineage>
</organism>
<dbReference type="InterPro" id="IPR051802">
    <property type="entry name" value="YfhM-like"/>
</dbReference>
<dbReference type="Pfam" id="PF17973">
    <property type="entry name" value="bMG10"/>
    <property type="match status" value="2"/>
</dbReference>
<dbReference type="EMBL" id="AFCV01000951">
    <property type="protein sequence ID" value="EHC89263.1"/>
    <property type="molecule type" value="Genomic_DNA"/>
</dbReference>
<dbReference type="PANTHER" id="PTHR40094">
    <property type="entry name" value="ALPHA-2-MACROGLOBULIN HOMOLOG"/>
    <property type="match status" value="1"/>
</dbReference>
<evidence type="ECO:0000259" key="2">
    <source>
        <dbReference type="Pfam" id="PF21765"/>
    </source>
</evidence>
<protein>
    <submittedName>
        <fullName evidence="3">Alpha-2-macroglobulin</fullName>
    </submittedName>
</protein>
<dbReference type="InterPro" id="IPR008930">
    <property type="entry name" value="Terpenoid_cyclase/PrenylTrfase"/>
</dbReference>
<dbReference type="Proteomes" id="UP000003915">
    <property type="component" value="Unassembled WGS sequence"/>
</dbReference>
<dbReference type="SUPFAM" id="SSF48239">
    <property type="entry name" value="Terpenoid cyclases/Protein prenyltransferases"/>
    <property type="match status" value="1"/>
</dbReference>
<sequence>GLRLAGTGAPLGALREIWERRSQAASGLPLMQLGIALNTMGDARRGEEAITLALNTPRQDERQWIADYGSSLRDNALMLSLLEENNLRPDAQNALLSSLSEQAFGQRWLSTQENNALFLAAHSRQASAGAWQAQTSLEAQPLSGDKALTRNLDADQLGALEVTNTGSQPLWLRLDSSGYPSSAPEPASNVLQIERQILGTDGQRKSLSSLRSGELVLVWLTVVADRNVPDALVVDLLPAGLLVVDLLPAGPAGLELENQNLADSSASLPESGSEVQNLLNQMQQADIQYMEFRDDRFVAAVVVNEGQPVTLVYLARAVTPGTYQLAQPQVESMYVPQWRATGASEGLLIVTP</sequence>
<evidence type="ECO:0000259" key="1">
    <source>
        <dbReference type="Pfam" id="PF17973"/>
    </source>
</evidence>
<dbReference type="PANTHER" id="PTHR40094:SF1">
    <property type="entry name" value="UBIQUITIN DOMAIN-CONTAINING PROTEIN"/>
    <property type="match status" value="1"/>
</dbReference>
<dbReference type="GO" id="GO:0004866">
    <property type="term" value="F:endopeptidase inhibitor activity"/>
    <property type="evidence" value="ECO:0007669"/>
    <property type="project" value="TreeGrafter"/>
</dbReference>
<comment type="caution">
    <text evidence="3">The sequence shown here is derived from an EMBL/GenBank/DDBJ whole genome shotgun (WGS) entry which is preliminary data.</text>
</comment>
<dbReference type="InterPro" id="IPR049122">
    <property type="entry name" value="A2MG_CUB"/>
</dbReference>
<feature type="non-terminal residue" evidence="3">
    <location>
        <position position="1"/>
    </location>
</feature>
<dbReference type="InterPro" id="IPR041246">
    <property type="entry name" value="Bact_MG10"/>
</dbReference>
<name>A0A6C8H0C5_SALET</name>
<feature type="domain" description="Bacterial alpha-2-macroglobulin MG10" evidence="1">
    <location>
        <begin position="251"/>
        <end position="336"/>
    </location>
</feature>
<proteinExistence type="predicted"/>
<evidence type="ECO:0000313" key="3">
    <source>
        <dbReference type="EMBL" id="EHC89263.1"/>
    </source>
</evidence>
<dbReference type="Pfam" id="PF21765">
    <property type="entry name" value="CUB_A2MG"/>
    <property type="match status" value="1"/>
</dbReference>
<evidence type="ECO:0000313" key="4">
    <source>
        <dbReference type="Proteomes" id="UP000003915"/>
    </source>
</evidence>
<reference evidence="3 4" key="1">
    <citation type="journal article" date="2011" name="BMC Genomics">
        <title>Genome sequencing reveals diversification of virulence factor content and possible host adaptation in distinct subpopulations of Salmonella enterica.</title>
        <authorList>
            <person name="den Bakker H.C."/>
            <person name="Moreno Switt A.I."/>
            <person name="Govoni G."/>
            <person name="Cummings C.A."/>
            <person name="Ranieri M.L."/>
            <person name="Degoricija L."/>
            <person name="Hoelzer K."/>
            <person name="Rodriguez-Rivera L.D."/>
            <person name="Brown S."/>
            <person name="Bolchacova E."/>
            <person name="Furtado M.R."/>
            <person name="Wiedmann M."/>
        </authorList>
    </citation>
    <scope>NUCLEOTIDE SEQUENCE [LARGE SCALE GENOMIC DNA]</scope>
    <source>
        <strain evidence="3 4">R8-3404</strain>
    </source>
</reference>
<gene>
    <name evidence="3" type="ORF">LTSEUGA_3719</name>
</gene>